<feature type="domain" description="Myb-like" evidence="6">
    <location>
        <begin position="63"/>
        <end position="113"/>
    </location>
</feature>
<evidence type="ECO:0000256" key="5">
    <source>
        <dbReference type="SAM" id="MobiDB-lite"/>
    </source>
</evidence>
<dbReference type="GO" id="GO:0009733">
    <property type="term" value="P:response to auxin"/>
    <property type="evidence" value="ECO:0007669"/>
    <property type="project" value="TreeGrafter"/>
</dbReference>
<comment type="subcellular location">
    <subcellularLocation>
        <location evidence="1">Nucleus</location>
    </subcellularLocation>
</comment>
<dbReference type="SUPFAM" id="SSF46689">
    <property type="entry name" value="Homeodomain-like"/>
    <property type="match status" value="1"/>
</dbReference>
<evidence type="ECO:0000259" key="6">
    <source>
        <dbReference type="PROSITE" id="PS50090"/>
    </source>
</evidence>
<keyword evidence="2" id="KW-0677">Repeat</keyword>
<dbReference type="InterPro" id="IPR009057">
    <property type="entry name" value="Homeodomain-like_sf"/>
</dbReference>
<dbReference type="GO" id="GO:0003677">
    <property type="term" value="F:DNA binding"/>
    <property type="evidence" value="ECO:0007669"/>
    <property type="project" value="UniProtKB-KW"/>
</dbReference>
<dbReference type="InterPro" id="IPR001005">
    <property type="entry name" value="SANT/Myb"/>
</dbReference>
<dbReference type="PANTHER" id="PTHR10641">
    <property type="entry name" value="MYB FAMILY TRANSCRIPTION FACTOR"/>
    <property type="match status" value="1"/>
</dbReference>
<feature type="domain" description="Myb-like" evidence="6">
    <location>
        <begin position="10"/>
        <end position="62"/>
    </location>
</feature>
<dbReference type="InterPro" id="IPR015495">
    <property type="entry name" value="Myb_TF_plants"/>
</dbReference>
<dbReference type="Pfam" id="PF00249">
    <property type="entry name" value="Myb_DNA-binding"/>
    <property type="match status" value="2"/>
</dbReference>
<proteinExistence type="predicted"/>
<dbReference type="EMBL" id="JAJJMA010217229">
    <property type="protein sequence ID" value="MCL7040856.1"/>
    <property type="molecule type" value="Genomic_DNA"/>
</dbReference>
<comment type="caution">
    <text evidence="8">The sequence shown here is derived from an EMBL/GenBank/DDBJ whole genome shotgun (WGS) entry which is preliminary data.</text>
</comment>
<dbReference type="CDD" id="cd00167">
    <property type="entry name" value="SANT"/>
    <property type="match status" value="2"/>
</dbReference>
<accession>A0AA41VGJ8</accession>
<dbReference type="PANTHER" id="PTHR10641:SF1356">
    <property type="entry name" value="OS07G0484700 PROTEIN"/>
    <property type="match status" value="1"/>
</dbReference>
<keyword evidence="4" id="KW-0539">Nucleus</keyword>
<dbReference type="Gene3D" id="1.10.10.60">
    <property type="entry name" value="Homeodomain-like"/>
    <property type="match status" value="2"/>
</dbReference>
<feature type="compositionally biased region" description="Polar residues" evidence="5">
    <location>
        <begin position="133"/>
        <end position="147"/>
    </location>
</feature>
<evidence type="ECO:0000313" key="9">
    <source>
        <dbReference type="Proteomes" id="UP001177140"/>
    </source>
</evidence>
<dbReference type="InterPro" id="IPR017930">
    <property type="entry name" value="Myb_dom"/>
</dbReference>
<dbReference type="PROSITE" id="PS50090">
    <property type="entry name" value="MYB_LIKE"/>
    <property type="match status" value="2"/>
</dbReference>
<evidence type="ECO:0000256" key="2">
    <source>
        <dbReference type="ARBA" id="ARBA00022737"/>
    </source>
</evidence>
<evidence type="ECO:0000256" key="3">
    <source>
        <dbReference type="ARBA" id="ARBA00023125"/>
    </source>
</evidence>
<keyword evidence="3" id="KW-0238">DNA-binding</keyword>
<evidence type="ECO:0000313" key="8">
    <source>
        <dbReference type="EMBL" id="MCL7040856.1"/>
    </source>
</evidence>
<evidence type="ECO:0000259" key="7">
    <source>
        <dbReference type="PROSITE" id="PS51294"/>
    </source>
</evidence>
<reference evidence="8" key="1">
    <citation type="submission" date="2022-03" db="EMBL/GenBank/DDBJ databases">
        <title>A functionally conserved STORR gene fusion in Papaver species that diverged 16.8 million years ago.</title>
        <authorList>
            <person name="Catania T."/>
        </authorList>
    </citation>
    <scope>NUCLEOTIDE SEQUENCE</scope>
    <source>
        <strain evidence="8">S-191538</strain>
    </source>
</reference>
<feature type="domain" description="HTH myb-type" evidence="7">
    <location>
        <begin position="10"/>
        <end position="62"/>
    </location>
</feature>
<gene>
    <name evidence="8" type="ORF">MKW94_011136</name>
</gene>
<dbReference type="PROSITE" id="PS51294">
    <property type="entry name" value="HTH_MYB"/>
    <property type="match status" value="2"/>
</dbReference>
<protein>
    <submittedName>
        <fullName evidence="8">Uncharacterized protein</fullName>
    </submittedName>
</protein>
<feature type="domain" description="HTH myb-type" evidence="7">
    <location>
        <begin position="63"/>
        <end position="117"/>
    </location>
</feature>
<evidence type="ECO:0000256" key="4">
    <source>
        <dbReference type="ARBA" id="ARBA00023242"/>
    </source>
</evidence>
<dbReference type="GO" id="GO:0005634">
    <property type="term" value="C:nucleus"/>
    <property type="evidence" value="ECO:0007669"/>
    <property type="project" value="UniProtKB-SubCell"/>
</dbReference>
<dbReference type="SMART" id="SM00717">
    <property type="entry name" value="SANT"/>
    <property type="match status" value="2"/>
</dbReference>
<evidence type="ECO:0000256" key="1">
    <source>
        <dbReference type="ARBA" id="ARBA00004123"/>
    </source>
</evidence>
<name>A0AA41VGJ8_PAPNU</name>
<dbReference type="FunFam" id="1.10.10.60:FF:000001">
    <property type="entry name" value="MYB-related transcription factor"/>
    <property type="match status" value="1"/>
</dbReference>
<dbReference type="Proteomes" id="UP001177140">
    <property type="component" value="Unassembled WGS sequence"/>
</dbReference>
<organism evidence="8 9">
    <name type="scientific">Papaver nudicaule</name>
    <name type="common">Iceland poppy</name>
    <dbReference type="NCBI Taxonomy" id="74823"/>
    <lineage>
        <taxon>Eukaryota</taxon>
        <taxon>Viridiplantae</taxon>
        <taxon>Streptophyta</taxon>
        <taxon>Embryophyta</taxon>
        <taxon>Tracheophyta</taxon>
        <taxon>Spermatophyta</taxon>
        <taxon>Magnoliopsida</taxon>
        <taxon>Ranunculales</taxon>
        <taxon>Papaveraceae</taxon>
        <taxon>Papaveroideae</taxon>
        <taxon>Papaver</taxon>
    </lineage>
</organism>
<sequence length="362" mass="40496">MGRPPLCDTKIGMKKGPWTPEEDILLATYIQQHGPGNWKSIPTSTGLLRCSKSCRLRWTNYLRPGIKRGEFTEQEESLIIHLQAVLGNRWAAIASYLPQRTDNDIKNHWNTHLTKKLRKVQTGCGDEHDFNRDGSTSSPSPSTNLDQTRTIVGSKGQWERSLQTNADMARQALYEVISIDHTTHHKSTTNFSSCSTSTASISIHDNSSYNNSMPNRKQQALAPLATTSTTPYVSDTENISRWLQGSNSTTTTEGTKHNHQGFVHHQHHNNDDILSSETAFESFYRLCSSSTTTQTTTNVSDCDLLEQNLFNYDPSKEGSQSSGSNNTTQVPLSMPEKWLLDYDTLQEDHQQAGFLTLADTAD</sequence>
<keyword evidence="9" id="KW-1185">Reference proteome</keyword>
<dbReference type="AlphaFoldDB" id="A0AA41VGJ8"/>
<feature type="region of interest" description="Disordered" evidence="5">
    <location>
        <begin position="124"/>
        <end position="147"/>
    </location>
</feature>